<dbReference type="eggNOG" id="COG1487">
    <property type="taxonomic scope" value="Bacteria"/>
</dbReference>
<name>Q07Q00_RHOP5</name>
<sequence length="71" mass="7671">MVGLGAAATIAVWSVAGQTFREYRRSGGIRTSILADFFIGAHAAAVRIPILTRDTARYRNHFPDVELIAPG</sequence>
<dbReference type="HOGENOM" id="CLU_202594_0_0_5"/>
<reference evidence="1" key="1">
    <citation type="submission" date="2006-09" db="EMBL/GenBank/DDBJ databases">
        <title>Complete sequence of Rhodopseudomonas palustris BisA53.</title>
        <authorList>
            <consortium name="US DOE Joint Genome Institute"/>
            <person name="Copeland A."/>
            <person name="Lucas S."/>
            <person name="Lapidus A."/>
            <person name="Barry K."/>
            <person name="Detter J.C."/>
            <person name="Glavina del Rio T."/>
            <person name="Hammon N."/>
            <person name="Israni S."/>
            <person name="Dalin E."/>
            <person name="Tice H."/>
            <person name="Pitluck S."/>
            <person name="Chain P."/>
            <person name="Malfatti S."/>
            <person name="Shin M."/>
            <person name="Vergez L."/>
            <person name="Schmutz J."/>
            <person name="Larimer F."/>
            <person name="Land M."/>
            <person name="Hauser L."/>
            <person name="Pelletier D.A."/>
            <person name="Kyrpides N."/>
            <person name="Kim E."/>
            <person name="Harwood C.S."/>
            <person name="Oda Y."/>
            <person name="Richardson P."/>
        </authorList>
    </citation>
    <scope>NUCLEOTIDE SEQUENCE [LARGE SCALE GENOMIC DNA]</scope>
    <source>
        <strain evidence="1">BisA53</strain>
    </source>
</reference>
<dbReference type="InterPro" id="IPR029060">
    <property type="entry name" value="PIN-like_dom_sf"/>
</dbReference>
<proteinExistence type="predicted"/>
<protein>
    <recommendedName>
        <fullName evidence="2">PIN domain-containing protein</fullName>
    </recommendedName>
</protein>
<dbReference type="AlphaFoldDB" id="Q07Q00"/>
<dbReference type="KEGG" id="rpe:RPE_2040"/>
<dbReference type="STRING" id="316055.RPE_2040"/>
<dbReference type="EMBL" id="CP000463">
    <property type="protein sequence ID" value="ABJ05984.1"/>
    <property type="molecule type" value="Genomic_DNA"/>
</dbReference>
<evidence type="ECO:0008006" key="2">
    <source>
        <dbReference type="Google" id="ProtNLM"/>
    </source>
</evidence>
<evidence type="ECO:0000313" key="1">
    <source>
        <dbReference type="EMBL" id="ABJ05984.1"/>
    </source>
</evidence>
<dbReference type="SUPFAM" id="SSF88723">
    <property type="entry name" value="PIN domain-like"/>
    <property type="match status" value="1"/>
</dbReference>
<accession>Q07Q00</accession>
<organism evidence="1">
    <name type="scientific">Rhodopseudomonas palustris (strain BisA53)</name>
    <dbReference type="NCBI Taxonomy" id="316055"/>
    <lineage>
        <taxon>Bacteria</taxon>
        <taxon>Pseudomonadati</taxon>
        <taxon>Pseudomonadota</taxon>
        <taxon>Alphaproteobacteria</taxon>
        <taxon>Hyphomicrobiales</taxon>
        <taxon>Nitrobacteraceae</taxon>
        <taxon>Rhodopseudomonas</taxon>
    </lineage>
</organism>
<gene>
    <name evidence="1" type="ordered locus">RPE_2040</name>
</gene>